<name>A0A5C5GA77_9RHOB</name>
<evidence type="ECO:0000313" key="7">
    <source>
        <dbReference type="EMBL" id="TNY31571.1"/>
    </source>
</evidence>
<keyword evidence="5" id="KW-0949">S-adenosyl-L-methionine</keyword>
<dbReference type="GO" id="GO:0032259">
    <property type="term" value="P:methylation"/>
    <property type="evidence" value="ECO:0007669"/>
    <property type="project" value="UniProtKB-KW"/>
</dbReference>
<dbReference type="RefSeq" id="WP_140196665.1">
    <property type="nucleotide sequence ID" value="NZ_CP065915.1"/>
</dbReference>
<dbReference type="InterPro" id="IPR002052">
    <property type="entry name" value="DNA_methylase_N6_adenine_CS"/>
</dbReference>
<dbReference type="GO" id="GO:0008170">
    <property type="term" value="F:N-methyltransferase activity"/>
    <property type="evidence" value="ECO:0007669"/>
    <property type="project" value="UniProtKB-ARBA"/>
</dbReference>
<dbReference type="GO" id="GO:0003676">
    <property type="term" value="F:nucleic acid binding"/>
    <property type="evidence" value="ECO:0007669"/>
    <property type="project" value="InterPro"/>
</dbReference>
<dbReference type="PANTHER" id="PTHR47816:SF4">
    <property type="entry name" value="RIBOSOMAL RNA SMALL SUBUNIT METHYLTRANSFERASE C"/>
    <property type="match status" value="1"/>
</dbReference>
<feature type="domain" description="Methyltransferase small" evidence="6">
    <location>
        <begin position="149"/>
        <end position="311"/>
    </location>
</feature>
<protein>
    <submittedName>
        <fullName evidence="7">Class I SAM-dependent methyltransferase</fullName>
    </submittedName>
</protein>
<dbReference type="Gene3D" id="3.40.50.150">
    <property type="entry name" value="Vaccinia Virus protein VP39"/>
    <property type="match status" value="1"/>
</dbReference>
<dbReference type="AlphaFoldDB" id="A0A5C5GA77"/>
<dbReference type="Proteomes" id="UP000314011">
    <property type="component" value="Unassembled WGS sequence"/>
</dbReference>
<reference evidence="7 8" key="1">
    <citation type="submission" date="2019-06" db="EMBL/GenBank/DDBJ databases">
        <title>Genome of new Rhodobacteraceae sp. SM1903.</title>
        <authorList>
            <person name="Ren X."/>
        </authorList>
    </citation>
    <scope>NUCLEOTIDE SEQUENCE [LARGE SCALE GENOMIC DNA]</scope>
    <source>
        <strain evidence="7 8">SM1903</strain>
    </source>
</reference>
<keyword evidence="4 7" id="KW-0808">Transferase</keyword>
<evidence type="ECO:0000256" key="1">
    <source>
        <dbReference type="ARBA" id="ARBA00022490"/>
    </source>
</evidence>
<dbReference type="InterPro" id="IPR046977">
    <property type="entry name" value="RsmC/RlmG"/>
</dbReference>
<dbReference type="GO" id="GO:0006364">
    <property type="term" value="P:rRNA processing"/>
    <property type="evidence" value="ECO:0007669"/>
    <property type="project" value="UniProtKB-KW"/>
</dbReference>
<evidence type="ECO:0000256" key="2">
    <source>
        <dbReference type="ARBA" id="ARBA00022552"/>
    </source>
</evidence>
<dbReference type="OrthoDB" id="9816072at2"/>
<dbReference type="PANTHER" id="PTHR47816">
    <property type="entry name" value="RIBOSOMAL RNA SMALL SUBUNIT METHYLTRANSFERASE C"/>
    <property type="match status" value="1"/>
</dbReference>
<keyword evidence="8" id="KW-1185">Reference proteome</keyword>
<dbReference type="InterPro" id="IPR029063">
    <property type="entry name" value="SAM-dependent_MTases_sf"/>
</dbReference>
<dbReference type="GO" id="GO:0008757">
    <property type="term" value="F:S-adenosylmethionine-dependent methyltransferase activity"/>
    <property type="evidence" value="ECO:0007669"/>
    <property type="project" value="InterPro"/>
</dbReference>
<keyword evidence="3 7" id="KW-0489">Methyltransferase</keyword>
<comment type="caution">
    <text evidence="7">The sequence shown here is derived from an EMBL/GenBank/DDBJ whole genome shotgun (WGS) entry which is preliminary data.</text>
</comment>
<dbReference type="InterPro" id="IPR007848">
    <property type="entry name" value="Small_mtfrase_dom"/>
</dbReference>
<evidence type="ECO:0000256" key="3">
    <source>
        <dbReference type="ARBA" id="ARBA00022603"/>
    </source>
</evidence>
<keyword evidence="1" id="KW-0963">Cytoplasm</keyword>
<accession>A0A5C5GA77</accession>
<proteinExistence type="predicted"/>
<dbReference type="Pfam" id="PF05175">
    <property type="entry name" value="MTS"/>
    <property type="match status" value="1"/>
</dbReference>
<dbReference type="CDD" id="cd02440">
    <property type="entry name" value="AdoMet_MTases"/>
    <property type="match status" value="1"/>
</dbReference>
<evidence type="ECO:0000256" key="4">
    <source>
        <dbReference type="ARBA" id="ARBA00022679"/>
    </source>
</evidence>
<dbReference type="EMBL" id="VFFF01000002">
    <property type="protein sequence ID" value="TNY31571.1"/>
    <property type="molecule type" value="Genomic_DNA"/>
</dbReference>
<dbReference type="PROSITE" id="PS00092">
    <property type="entry name" value="N6_MTASE"/>
    <property type="match status" value="1"/>
</dbReference>
<organism evidence="7 8">
    <name type="scientific">Pelagovum pacificum</name>
    <dbReference type="NCBI Taxonomy" id="2588711"/>
    <lineage>
        <taxon>Bacteria</taxon>
        <taxon>Pseudomonadati</taxon>
        <taxon>Pseudomonadota</taxon>
        <taxon>Alphaproteobacteria</taxon>
        <taxon>Rhodobacterales</taxon>
        <taxon>Paracoccaceae</taxon>
        <taxon>Pelagovum</taxon>
    </lineage>
</organism>
<evidence type="ECO:0000259" key="6">
    <source>
        <dbReference type="Pfam" id="PF05175"/>
    </source>
</evidence>
<gene>
    <name evidence="7" type="ORF">FHY64_16330</name>
</gene>
<keyword evidence="2" id="KW-0698">rRNA processing</keyword>
<dbReference type="SUPFAM" id="SSF53335">
    <property type="entry name" value="S-adenosyl-L-methionine-dependent methyltransferases"/>
    <property type="match status" value="1"/>
</dbReference>
<evidence type="ECO:0000256" key="5">
    <source>
        <dbReference type="ARBA" id="ARBA00022691"/>
    </source>
</evidence>
<evidence type="ECO:0000313" key="8">
    <source>
        <dbReference type="Proteomes" id="UP000314011"/>
    </source>
</evidence>
<sequence length="318" mass="34196">MSASRLDTALDRGLTLPAAPVQVLGPSADYDLSLTPDQAFIVATFRPDVLAWEARGYRVVQSPEPSDATLVVVPRSKALARDLVARAGSGLVLVDGQRTDGIDSIFKACRAELGDLPSITKAHGRLFWFEGADFSAWQAPPPSKGPEGFYTAPGVFSDGAIDAGSRLLAEALPDKLPRRMADLGAGWGYLSSRALEKTGIDSIDLIEAEAVALDCARLNVTDPRASFLWEDATTFTPKEAYDGILCNPPFHTGRAPDSALGQAFIATAARALTSRGQLWLVANRHLPYEAALRESFAEVAETGGDNRYKIFHASRPRR</sequence>